<accession>W0L3R5</accession>
<dbReference type="GO" id="GO:0009297">
    <property type="term" value="P:pilus assembly"/>
    <property type="evidence" value="ECO:0007669"/>
    <property type="project" value="InterPro"/>
</dbReference>
<dbReference type="Pfam" id="PF13954">
    <property type="entry name" value="PapC_N"/>
    <property type="match status" value="1"/>
</dbReference>
<evidence type="ECO:0000313" key="13">
    <source>
        <dbReference type="EMBL" id="AHG18373.1"/>
    </source>
</evidence>
<name>W0L3R5_9GAMM</name>
<dbReference type="InterPro" id="IPR018030">
    <property type="entry name" value="Fimbrial_membr_usher_CS"/>
</dbReference>
<reference evidence="13 14" key="1">
    <citation type="submission" date="2014-01" db="EMBL/GenBank/DDBJ databases">
        <title>Isolation of Serratia multitudinisentens RB-25 from Ex-Landfill site.</title>
        <authorList>
            <person name="Robson E.H.J."/>
        </authorList>
    </citation>
    <scope>NUCLEOTIDE SEQUENCE [LARGE SCALE GENOMIC DNA]</scope>
    <source>
        <strain evidence="13 14">RB-25</strain>
    </source>
</reference>
<dbReference type="InterPro" id="IPR037224">
    <property type="entry name" value="PapC_N_sf"/>
</dbReference>
<dbReference type="Gene3D" id="3.10.20.410">
    <property type="match status" value="1"/>
</dbReference>
<dbReference type="Pfam" id="PF00577">
    <property type="entry name" value="Usher"/>
    <property type="match status" value="1"/>
</dbReference>
<evidence type="ECO:0000256" key="2">
    <source>
        <dbReference type="ARBA" id="ARBA00008064"/>
    </source>
</evidence>
<evidence type="ECO:0000256" key="9">
    <source>
        <dbReference type="ARBA" id="ARBA00023237"/>
    </source>
</evidence>
<evidence type="ECO:0000259" key="11">
    <source>
        <dbReference type="Pfam" id="PF13953"/>
    </source>
</evidence>
<dbReference type="Gene3D" id="2.60.40.2610">
    <property type="entry name" value="Outer membrane usher protein FimD, plug domain"/>
    <property type="match status" value="1"/>
</dbReference>
<feature type="domain" description="PapC N-terminal" evidence="12">
    <location>
        <begin position="30"/>
        <end position="176"/>
    </location>
</feature>
<comment type="subcellular location">
    <subcellularLocation>
        <location evidence="1 10">Cell outer membrane</location>
        <topology evidence="1 10">Multi-pass membrane protein</topology>
    </subcellularLocation>
</comment>
<dbReference type="SUPFAM" id="SSF141729">
    <property type="entry name" value="FimD N-terminal domain-like"/>
    <property type="match status" value="1"/>
</dbReference>
<evidence type="ECO:0000259" key="12">
    <source>
        <dbReference type="Pfam" id="PF13954"/>
    </source>
</evidence>
<dbReference type="HOGENOM" id="CLU_009120_3_1_6"/>
<dbReference type="InterPro" id="IPR042186">
    <property type="entry name" value="FimD_plug_dom"/>
</dbReference>
<dbReference type="InterPro" id="IPR000015">
    <property type="entry name" value="Fimb_usher"/>
</dbReference>
<dbReference type="EMBL" id="CP007044">
    <property type="protein sequence ID" value="AHG18373.1"/>
    <property type="molecule type" value="Genomic_DNA"/>
</dbReference>
<evidence type="ECO:0000256" key="8">
    <source>
        <dbReference type="ARBA" id="ARBA00023136"/>
    </source>
</evidence>
<evidence type="ECO:0000256" key="4">
    <source>
        <dbReference type="ARBA" id="ARBA00022452"/>
    </source>
</evidence>
<evidence type="ECO:0000256" key="1">
    <source>
        <dbReference type="ARBA" id="ARBA00004571"/>
    </source>
</evidence>
<comment type="similarity">
    <text evidence="2 10">Belongs to the fimbrial export usher family.</text>
</comment>
<evidence type="ECO:0000256" key="6">
    <source>
        <dbReference type="ARBA" id="ARBA00022692"/>
    </source>
</evidence>
<evidence type="ECO:0000256" key="10">
    <source>
        <dbReference type="RuleBase" id="RU003884"/>
    </source>
</evidence>
<gene>
    <name evidence="13" type="ORF">Z042_00955</name>
</gene>
<dbReference type="PROSITE" id="PS01151">
    <property type="entry name" value="FIMBRIAL_USHER"/>
    <property type="match status" value="1"/>
</dbReference>
<evidence type="ECO:0000256" key="7">
    <source>
        <dbReference type="ARBA" id="ARBA00022729"/>
    </source>
</evidence>
<evidence type="ECO:0000256" key="5">
    <source>
        <dbReference type="ARBA" id="ARBA00022558"/>
    </source>
</evidence>
<feature type="domain" description="PapC-like C-terminal" evidence="11">
    <location>
        <begin position="772"/>
        <end position="839"/>
    </location>
</feature>
<keyword evidence="7" id="KW-0732">Signal</keyword>
<dbReference type="PATRIC" id="fig|1441930.4.peg.198"/>
<dbReference type="FunFam" id="2.60.40.2610:FF:000001">
    <property type="entry name" value="Outer membrane fimbrial usher protein"/>
    <property type="match status" value="1"/>
</dbReference>
<keyword evidence="8 10" id="KW-0472">Membrane</keyword>
<dbReference type="PANTHER" id="PTHR30451">
    <property type="entry name" value="OUTER MEMBRANE USHER PROTEIN"/>
    <property type="match status" value="1"/>
</dbReference>
<organism evidence="13 14">
    <name type="scientific">Chania multitudinisentens RB-25</name>
    <dbReference type="NCBI Taxonomy" id="1441930"/>
    <lineage>
        <taxon>Bacteria</taxon>
        <taxon>Pseudomonadati</taxon>
        <taxon>Pseudomonadota</taxon>
        <taxon>Gammaproteobacteria</taxon>
        <taxon>Enterobacterales</taxon>
        <taxon>Yersiniaceae</taxon>
        <taxon>Chania</taxon>
    </lineage>
</organism>
<dbReference type="OrthoDB" id="6554712at2"/>
<protein>
    <submittedName>
        <fullName evidence="13">Fimbrial assembly protein</fullName>
    </submittedName>
</protein>
<dbReference type="Gene3D" id="2.60.40.3110">
    <property type="match status" value="1"/>
</dbReference>
<dbReference type="FunFam" id="2.60.40.3110:FF:000001">
    <property type="entry name" value="Putative fimbrial outer membrane usher"/>
    <property type="match status" value="1"/>
</dbReference>
<dbReference type="KEGG" id="sfo:Z042_00955"/>
<dbReference type="InterPro" id="IPR025949">
    <property type="entry name" value="PapC-like_C"/>
</dbReference>
<keyword evidence="9 10" id="KW-0998">Cell outer membrane</keyword>
<keyword evidence="14" id="KW-1185">Reference proteome</keyword>
<dbReference type="Proteomes" id="UP000019030">
    <property type="component" value="Chromosome"/>
</dbReference>
<evidence type="ECO:0000313" key="14">
    <source>
        <dbReference type="Proteomes" id="UP000019030"/>
    </source>
</evidence>
<evidence type="ECO:0000256" key="3">
    <source>
        <dbReference type="ARBA" id="ARBA00022448"/>
    </source>
</evidence>
<keyword evidence="4" id="KW-1134">Transmembrane beta strand</keyword>
<dbReference type="GO" id="GO:0009279">
    <property type="term" value="C:cell outer membrane"/>
    <property type="evidence" value="ECO:0007669"/>
    <property type="project" value="UniProtKB-SubCell"/>
</dbReference>
<dbReference type="RefSeq" id="WP_024910925.1">
    <property type="nucleotide sequence ID" value="NZ_CP007044.2"/>
</dbReference>
<keyword evidence="3 10" id="KW-0813">Transport</keyword>
<dbReference type="AlphaFoldDB" id="W0L3R5"/>
<reference evidence="13 14" key="2">
    <citation type="submission" date="2015-03" db="EMBL/GenBank/DDBJ databases">
        <authorList>
            <person name="Chan K.-G."/>
        </authorList>
    </citation>
    <scope>NUCLEOTIDE SEQUENCE [LARGE SCALE GENOMIC DNA]</scope>
    <source>
        <strain evidence="13 14">RB-25</strain>
    </source>
</reference>
<keyword evidence="5 10" id="KW-1029">Fimbrium biogenesis</keyword>
<sequence>MSKPRTDSGLLPTMAGAALLVGVPSWGGDYFDPGLLSLTGGLPATADLSTFAKQGSIPAGTYLVNLFVNDIDSGQHTLLFKDASDGKVAPQLTPAFLYQQGVNTKALPAFADLPEDMPVEHLTTLIPDSAVQFDLARLRLDITIPQVAMQPNIQGAIDPALWDDGVPALLLNYTLSGGRNWLDAQYGMAKSSQTNLFANVRSGVNWQAWRLRSDMIYTRNTSDREDGPSTISQGMQFTNTFLQRDIRPWRSELLMGESSTDNDVFDSIPFRGVKLNSSDDMLPISLRGFAPEITGIAQSNARVAVKQNGNVVYQTYVAPGPFRITDLFQTGQGGDLTVTITESDGTVRTQSVAFSALPVMRRPGSLKYEVTAGRYNGGITVNSQEANFLLGTAIYGLPHGVTLYGGGLVAKDYLSMVAGSGVSLGYLGALSADITHSTATLYGQDEQRQGTSYRMRYAKSLLETGTSVDLAAYRYSTRHYYSFADFNNLGFRLSDGQVPWALERQRSNLQIRLNQQLGNWGALYFSASRNDFWGNKRVMNSVSAGYNGSYRGVSYGVAYSVDRIKGDGSWPENRQLSLNMQVPLSLFSASPALNRSYVSYQMLCNNNGQQQQQMGLNGTALDERLSYSVVQGWSKRDSNNSMLNIGYRGSKGMANVGYSYGSQNRSLNMSGSGAVVVHPQGVTFSQMLGSSVALVRAPEAGGVSVMNGNIQTDSRGYAIVPYLSSYQNNRISLNPSTLPDNVDLTQSSLNVYPTKGAVVLVNFATRVGYQVLMTLKQGDIPIPFGALVMLEQATGSEPNTSIVGDAGQVYLSGLPESGALQVSWGRNQGQQCRVLFTLNGVAKPAANTPIRVLDARCEGA</sequence>
<dbReference type="Gene3D" id="2.60.40.2070">
    <property type="match status" value="1"/>
</dbReference>
<proteinExistence type="inferred from homology"/>
<keyword evidence="6 10" id="KW-0812">Transmembrane</keyword>
<dbReference type="InterPro" id="IPR025885">
    <property type="entry name" value="PapC_N"/>
</dbReference>
<dbReference type="Pfam" id="PF13953">
    <property type="entry name" value="PapC_C"/>
    <property type="match status" value="1"/>
</dbReference>
<dbReference type="eggNOG" id="COG3188">
    <property type="taxonomic scope" value="Bacteria"/>
</dbReference>
<dbReference type="STRING" id="1441930.Z042_00955"/>
<dbReference type="PANTHER" id="PTHR30451:SF21">
    <property type="entry name" value="FIMBRIAL USHER DOMAIN-CONTAINING PROTEIN YDET-RELATED"/>
    <property type="match status" value="1"/>
</dbReference>
<dbReference type="InterPro" id="IPR043142">
    <property type="entry name" value="PapC-like_C_sf"/>
</dbReference>
<dbReference type="GO" id="GO:0015473">
    <property type="term" value="F:fimbrial usher porin activity"/>
    <property type="evidence" value="ECO:0007669"/>
    <property type="project" value="InterPro"/>
</dbReference>